<dbReference type="VEuPathDB" id="FungiDB:A1O9_04142"/>
<comment type="caution">
    <text evidence="2">The sequence shown here is derived from an EMBL/GenBank/DDBJ whole genome shotgun (WGS) entry which is preliminary data.</text>
</comment>
<evidence type="ECO:0000256" key="1">
    <source>
        <dbReference type="SAM" id="MobiDB-lite"/>
    </source>
</evidence>
<evidence type="ECO:0000313" key="2">
    <source>
        <dbReference type="EMBL" id="KEF59298.1"/>
    </source>
</evidence>
<keyword evidence="3" id="KW-1185">Reference proteome</keyword>
<proteinExistence type="predicted"/>
<evidence type="ECO:0008006" key="4">
    <source>
        <dbReference type="Google" id="ProtNLM"/>
    </source>
</evidence>
<dbReference type="GeneID" id="25279075"/>
<dbReference type="STRING" id="1182545.A0A072PJ43"/>
<dbReference type="Gene3D" id="3.40.630.30">
    <property type="match status" value="1"/>
</dbReference>
<dbReference type="AlphaFoldDB" id="A0A072PJ43"/>
<dbReference type="EMBL" id="AMGV01000003">
    <property type="protein sequence ID" value="KEF59298.1"/>
    <property type="molecule type" value="Genomic_DNA"/>
</dbReference>
<evidence type="ECO:0000313" key="3">
    <source>
        <dbReference type="Proteomes" id="UP000027920"/>
    </source>
</evidence>
<dbReference type="RefSeq" id="XP_013261888.1">
    <property type="nucleotide sequence ID" value="XM_013406434.1"/>
</dbReference>
<sequence>MSAKTRITSSPDQDWLDKFINLLSRSYITTPLTTAFITEIDGTPSSANRSEVITPERLTKHFTLGITAAARSNVVLIESGDFTAAALWEPPDFCGIPPSQARRNPGPILQEWRKTARDLKAKYLSLPDQGPHSYDQPAAPSQSSGAPSEDPYPTDFNKDIDYETRPFYHLAMLAKDPEKDTKESFAAVVAVFDVFLNKAKEEGVPVYLETALEESKKDYEDLGFKVAEEVVIGKGLVDSTGWPKKGGEGVRTWAMLYDQHLNGRDLTD</sequence>
<dbReference type="HOGENOM" id="CLU_069195_0_0_1"/>
<feature type="region of interest" description="Disordered" evidence="1">
    <location>
        <begin position="126"/>
        <end position="156"/>
    </location>
</feature>
<protein>
    <recommendedName>
        <fullName evidence="4">N-acetyltransferase domain-containing protein</fullName>
    </recommendedName>
</protein>
<reference evidence="2 3" key="1">
    <citation type="submission" date="2013-03" db="EMBL/GenBank/DDBJ databases">
        <title>The Genome Sequence of Exophiala aquamarina CBS 119918.</title>
        <authorList>
            <consortium name="The Broad Institute Genomics Platform"/>
            <person name="Cuomo C."/>
            <person name="de Hoog S."/>
            <person name="Gorbushina A."/>
            <person name="Walker B."/>
            <person name="Young S.K."/>
            <person name="Zeng Q."/>
            <person name="Gargeya S."/>
            <person name="Fitzgerald M."/>
            <person name="Haas B."/>
            <person name="Abouelleil A."/>
            <person name="Allen A.W."/>
            <person name="Alvarado L."/>
            <person name="Arachchi H.M."/>
            <person name="Berlin A.M."/>
            <person name="Chapman S.B."/>
            <person name="Gainer-Dewar J."/>
            <person name="Goldberg J."/>
            <person name="Griggs A."/>
            <person name="Gujja S."/>
            <person name="Hansen M."/>
            <person name="Howarth C."/>
            <person name="Imamovic A."/>
            <person name="Ireland A."/>
            <person name="Larimer J."/>
            <person name="McCowan C."/>
            <person name="Murphy C."/>
            <person name="Pearson M."/>
            <person name="Poon T.W."/>
            <person name="Priest M."/>
            <person name="Roberts A."/>
            <person name="Saif S."/>
            <person name="Shea T."/>
            <person name="Sisk P."/>
            <person name="Sykes S."/>
            <person name="Wortman J."/>
            <person name="Nusbaum C."/>
            <person name="Birren B."/>
        </authorList>
    </citation>
    <scope>NUCLEOTIDE SEQUENCE [LARGE SCALE GENOMIC DNA]</scope>
    <source>
        <strain evidence="2 3">CBS 119918</strain>
    </source>
</reference>
<organism evidence="2 3">
    <name type="scientific">Exophiala aquamarina CBS 119918</name>
    <dbReference type="NCBI Taxonomy" id="1182545"/>
    <lineage>
        <taxon>Eukaryota</taxon>
        <taxon>Fungi</taxon>
        <taxon>Dikarya</taxon>
        <taxon>Ascomycota</taxon>
        <taxon>Pezizomycotina</taxon>
        <taxon>Eurotiomycetes</taxon>
        <taxon>Chaetothyriomycetidae</taxon>
        <taxon>Chaetothyriales</taxon>
        <taxon>Herpotrichiellaceae</taxon>
        <taxon>Exophiala</taxon>
    </lineage>
</organism>
<accession>A0A072PJ43</accession>
<dbReference type="Proteomes" id="UP000027920">
    <property type="component" value="Unassembled WGS sequence"/>
</dbReference>
<feature type="compositionally biased region" description="Low complexity" evidence="1">
    <location>
        <begin position="136"/>
        <end position="148"/>
    </location>
</feature>
<name>A0A072PJ43_9EURO</name>
<gene>
    <name evidence="2" type="ORF">A1O9_04142</name>
</gene>
<dbReference type="OrthoDB" id="410198at2759"/>